<keyword evidence="9 21" id="KW-0472">Membrane</keyword>
<dbReference type="SUPFAM" id="SSF81321">
    <property type="entry name" value="Family A G protein-coupled receptor-like"/>
    <property type="match status" value="1"/>
</dbReference>
<keyword evidence="12 19" id="KW-0675">Receptor</keyword>
<feature type="compositionally biased region" description="Basic and acidic residues" evidence="20">
    <location>
        <begin position="387"/>
        <end position="396"/>
    </location>
</feature>
<keyword evidence="5 19" id="KW-0812">Transmembrane</keyword>
<reference key="1">
    <citation type="submission" date="2019-01" db="UniProtKB">
        <authorList>
            <consortium name="RefSeq"/>
        </authorList>
    </citation>
    <scope>IDENTIFICATION</scope>
</reference>
<evidence type="ECO:0000256" key="10">
    <source>
        <dbReference type="ARBA" id="ARBA00023139"/>
    </source>
</evidence>
<dbReference type="GO" id="GO:0060158">
    <property type="term" value="P:phospholipase C-activating dopamine receptor signaling pathway"/>
    <property type="evidence" value="ECO:0007669"/>
    <property type="project" value="TreeGrafter"/>
</dbReference>
<evidence type="ECO:0000256" key="1">
    <source>
        <dbReference type="ARBA" id="ARBA00004651"/>
    </source>
</evidence>
<evidence type="ECO:0000256" key="9">
    <source>
        <dbReference type="ARBA" id="ARBA00023136"/>
    </source>
</evidence>
<dbReference type="PROSITE" id="PS00237">
    <property type="entry name" value="G_PROTEIN_RECEP_F1_1"/>
    <property type="match status" value="1"/>
</dbReference>
<feature type="domain" description="G-protein coupled receptors family 1 profile" evidence="22">
    <location>
        <begin position="115"/>
        <end position="490"/>
    </location>
</feature>
<keyword evidence="13" id="KW-0325">Glycoprotein</keyword>
<dbReference type="GO" id="GO:0051967">
    <property type="term" value="P:negative regulation of synaptic transmission, glutamatergic"/>
    <property type="evidence" value="ECO:0007669"/>
    <property type="project" value="TreeGrafter"/>
</dbReference>
<dbReference type="CTD" id="1813"/>
<evidence type="ECO:0000256" key="19">
    <source>
        <dbReference type="RuleBase" id="RU000688"/>
    </source>
</evidence>
<evidence type="ECO:0000256" key="20">
    <source>
        <dbReference type="SAM" id="MobiDB-lite"/>
    </source>
</evidence>
<keyword evidence="10" id="KW-0564">Palmitate</keyword>
<evidence type="ECO:0000313" key="23">
    <source>
        <dbReference type="Proteomes" id="UP001652641"/>
    </source>
</evidence>
<evidence type="ECO:0000256" key="5">
    <source>
        <dbReference type="ARBA" id="ARBA00022692"/>
    </source>
</evidence>
<accession>A0A3Q7SLB1</accession>
<dbReference type="PROSITE" id="PS50262">
    <property type="entry name" value="G_PROTEIN_RECEP_F1_2"/>
    <property type="match status" value="1"/>
</dbReference>
<evidence type="ECO:0000256" key="8">
    <source>
        <dbReference type="ARBA" id="ARBA00023040"/>
    </source>
</evidence>
<evidence type="ECO:0000256" key="7">
    <source>
        <dbReference type="ARBA" id="ARBA00023034"/>
    </source>
</evidence>
<dbReference type="InterPro" id="IPR000929">
    <property type="entry name" value="Dopamine_rcpt"/>
</dbReference>
<feature type="transmembrane region" description="Helical" evidence="21">
    <location>
        <begin position="173"/>
        <end position="195"/>
    </location>
</feature>
<keyword evidence="4" id="KW-1003">Cell membrane</keyword>
<dbReference type="KEGG" id="vvp:112925994"/>
<organism evidence="23 24">
    <name type="scientific">Vulpes vulpes</name>
    <name type="common">Red fox</name>
    <dbReference type="NCBI Taxonomy" id="9627"/>
    <lineage>
        <taxon>Eukaryota</taxon>
        <taxon>Metazoa</taxon>
        <taxon>Chordata</taxon>
        <taxon>Craniata</taxon>
        <taxon>Vertebrata</taxon>
        <taxon>Euteleostomi</taxon>
        <taxon>Mammalia</taxon>
        <taxon>Eutheria</taxon>
        <taxon>Laurasiatheria</taxon>
        <taxon>Carnivora</taxon>
        <taxon>Caniformia</taxon>
        <taxon>Canidae</taxon>
        <taxon>Vulpes</taxon>
    </lineage>
</organism>
<keyword evidence="6 21" id="KW-1133">Transmembrane helix</keyword>
<keyword evidence="11" id="KW-1015">Disulfide bond</keyword>
<dbReference type="PANTHER" id="PTHR24248">
    <property type="entry name" value="ADRENERGIC RECEPTOR-RELATED G-PROTEIN COUPLED RECEPTOR"/>
    <property type="match status" value="1"/>
</dbReference>
<evidence type="ECO:0000256" key="21">
    <source>
        <dbReference type="SAM" id="Phobius"/>
    </source>
</evidence>
<evidence type="ECO:0000256" key="11">
    <source>
        <dbReference type="ARBA" id="ARBA00023157"/>
    </source>
</evidence>
<dbReference type="InterPro" id="IPR001922">
    <property type="entry name" value="Dopamine_D2_rcpt"/>
</dbReference>
<dbReference type="PANTHER" id="PTHR24248:SF87">
    <property type="entry name" value="D(2) DOPAMINE RECEPTOR"/>
    <property type="match status" value="1"/>
</dbReference>
<feature type="transmembrane region" description="Helical" evidence="21">
    <location>
        <begin position="438"/>
        <end position="459"/>
    </location>
</feature>
<dbReference type="PRINTS" id="PR00567">
    <property type="entry name" value="DOPAMINED2R"/>
</dbReference>
<dbReference type="SMART" id="SM01381">
    <property type="entry name" value="7TM_GPCR_Srsx"/>
    <property type="match status" value="1"/>
</dbReference>
<dbReference type="PRINTS" id="PR00242">
    <property type="entry name" value="DOPAMINER"/>
</dbReference>
<keyword evidence="23" id="KW-1185">Reference proteome</keyword>
<dbReference type="GO" id="GO:0098978">
    <property type="term" value="C:glutamatergic synapse"/>
    <property type="evidence" value="ECO:0007669"/>
    <property type="project" value="TreeGrafter"/>
</dbReference>
<evidence type="ECO:0000256" key="2">
    <source>
        <dbReference type="ARBA" id="ARBA00004653"/>
    </source>
</evidence>
<dbReference type="GO" id="GO:0042734">
    <property type="term" value="C:presynaptic membrane"/>
    <property type="evidence" value="ECO:0007669"/>
    <property type="project" value="TreeGrafter"/>
</dbReference>
<evidence type="ECO:0000256" key="12">
    <source>
        <dbReference type="ARBA" id="ARBA00023170"/>
    </source>
</evidence>
<keyword evidence="15" id="KW-0449">Lipoprotein</keyword>
<feature type="transmembrane region" description="Helical" evidence="21">
    <location>
        <begin position="135"/>
        <end position="157"/>
    </location>
</feature>
<dbReference type="Pfam" id="PF00001">
    <property type="entry name" value="7tm_1"/>
    <property type="match status" value="1"/>
</dbReference>
<evidence type="ECO:0000256" key="17">
    <source>
        <dbReference type="ARBA" id="ARBA00045505"/>
    </source>
</evidence>
<dbReference type="GO" id="GO:0000139">
    <property type="term" value="C:Golgi membrane"/>
    <property type="evidence" value="ECO:0007669"/>
    <property type="project" value="UniProtKB-SubCell"/>
</dbReference>
<evidence type="ECO:0000256" key="16">
    <source>
        <dbReference type="ARBA" id="ARBA00033233"/>
    </source>
</evidence>
<dbReference type="AlphaFoldDB" id="A0A3Q7SLB1"/>
<feature type="region of interest" description="Disordered" evidence="20">
    <location>
        <begin position="346"/>
        <end position="396"/>
    </location>
</feature>
<dbReference type="GO" id="GO:0004930">
    <property type="term" value="F:G protein-coupled receptor activity"/>
    <property type="evidence" value="ECO:0007669"/>
    <property type="project" value="UniProtKB-KW"/>
</dbReference>
<comment type="subunit">
    <text evidence="18">Forms homo- and heterooligomers with DRD4. The interaction with DRD4 may modulate agonist-induced downstream signaling. Interacts with CADPS and CADPS2. Interacts with GPRASP1, PPP1R9B and CLIC6. Interacts with ARRB2. Interacts with HTR2A. Interacts with DRD1. Interacts with KCNA2.</text>
</comment>
<feature type="transmembrane region" description="Helical" evidence="21">
    <location>
        <begin position="256"/>
        <end position="280"/>
    </location>
</feature>
<gene>
    <name evidence="24" type="primary">DRD2</name>
</gene>
<dbReference type="GO" id="GO:0014059">
    <property type="term" value="P:regulation of dopamine secretion"/>
    <property type="evidence" value="ECO:0007669"/>
    <property type="project" value="TreeGrafter"/>
</dbReference>
<comment type="subcellular location">
    <subcellularLocation>
        <location evidence="1">Cell membrane</location>
        <topology evidence="1">Multi-pass membrane protein</topology>
    </subcellularLocation>
    <subcellularLocation>
        <location evidence="2">Golgi apparatus membrane</location>
        <topology evidence="2">Multi-pass membrane protein</topology>
    </subcellularLocation>
</comment>
<feature type="transmembrane region" description="Helical" evidence="21">
    <location>
        <begin position="216"/>
        <end position="236"/>
    </location>
</feature>
<feature type="transmembrane region" description="Helical" evidence="21">
    <location>
        <begin position="100"/>
        <end position="123"/>
    </location>
</feature>
<dbReference type="InterPro" id="IPR017452">
    <property type="entry name" value="GPCR_Rhodpsn_7TM"/>
</dbReference>
<protein>
    <recommendedName>
        <fullName evidence="3">D(2) dopamine receptor</fullName>
    </recommendedName>
    <alternativeName>
        <fullName evidence="16">Dopamine D2 receptor</fullName>
    </alternativeName>
</protein>
<dbReference type="Gene3D" id="1.20.1070.10">
    <property type="entry name" value="Rhodopsin 7-helix transmembrane proteins"/>
    <property type="match status" value="2"/>
</dbReference>
<reference evidence="24" key="2">
    <citation type="submission" date="2025-08" db="UniProtKB">
        <authorList>
            <consortium name="RefSeq"/>
        </authorList>
    </citation>
    <scope>IDENTIFICATION</scope>
    <source>
        <tissue evidence="24">Cell line</tissue>
    </source>
</reference>
<proteinExistence type="inferred from homology"/>
<name>A0A3Q7SLB1_VULVU</name>
<dbReference type="RefSeq" id="XP_025862654.1">
    <property type="nucleotide sequence ID" value="XM_026006869.2"/>
</dbReference>
<sequence length="507" mass="57667">MADFDSSITPLYSCQINHRHRLLSSVNRSVCIPNDKDSTEMDRNATATPKNCYRAWPPSGPAAPMDPLNLSWYDDDLESQNWSRPFNGSEGKPGKPHYNYYAMLLTLLIFIIVFGNVLVCMAVSREKALQTTTNYLIVSLAVADLLVATLVMPWVVYLEVVGEWKFSRIHCDIFVTLDVMMCTASILNLCAISIDRYTAVAMPMLYNTRYSSKRRVTVMIAIVWVLSFTISCPLLFGLNNTDQNECIIANPAFVVYSSIVSFYVPFIVTLLVYIKIYIVLRRRRKRVNTKRSSRAFRANLKAPLKGNCTHPEDMKLCTVIMKSNGSFPVNRRRVEAARRAQELEMEMLSSTSPPERTRYSPIPPSHHQLTLPDPSHHGLHSTADSPAKPEKNGHAKDHPKIAKIFEIQSMPNGKTRTSLKTMSRRKLSQQKEKKATQMLAIVLGVFIICWLPFFITHILNIHCECNIPPVLYSAFTWLGYVNSAVNPIIYTTFNIEFRKAFMKILHC</sequence>
<dbReference type="GO" id="GO:0051481">
    <property type="term" value="P:negative regulation of cytosolic calcium ion concentration"/>
    <property type="evidence" value="ECO:0007669"/>
    <property type="project" value="TreeGrafter"/>
</dbReference>
<dbReference type="PRINTS" id="PR00237">
    <property type="entry name" value="GPCRRHODOPSN"/>
</dbReference>
<dbReference type="GO" id="GO:0001591">
    <property type="term" value="F:dopamine neurotransmitter receptor activity, coupled via Gi/Go"/>
    <property type="evidence" value="ECO:0007669"/>
    <property type="project" value="TreeGrafter"/>
</dbReference>
<evidence type="ECO:0000256" key="15">
    <source>
        <dbReference type="ARBA" id="ARBA00023288"/>
    </source>
</evidence>
<dbReference type="FunFam" id="1.20.1070.10:FF:000099">
    <property type="entry name" value="D(2) dopamine receptor"/>
    <property type="match status" value="1"/>
</dbReference>
<keyword evidence="14 19" id="KW-0807">Transducer</keyword>
<feature type="transmembrane region" description="Helical" evidence="21">
    <location>
        <begin position="471"/>
        <end position="493"/>
    </location>
</feature>
<keyword evidence="7" id="KW-0333">Golgi apparatus</keyword>
<evidence type="ECO:0000256" key="14">
    <source>
        <dbReference type="ARBA" id="ARBA00023224"/>
    </source>
</evidence>
<comment type="function">
    <text evidence="17">Dopamine receptor whose activity is mediated by G proteins which inhibit adenylyl cyclase. Positively regulates postnatal regression of retinal hyaloid vessels via suppression of VEGFR2/KDR activity, downstream of OPN5.</text>
</comment>
<evidence type="ECO:0000256" key="3">
    <source>
        <dbReference type="ARBA" id="ARBA00013674"/>
    </source>
</evidence>
<evidence type="ECO:0000256" key="4">
    <source>
        <dbReference type="ARBA" id="ARBA00022475"/>
    </source>
</evidence>
<dbReference type="GO" id="GO:0007195">
    <property type="term" value="P:adenylate cyclase-inhibiting dopamine receptor signaling pathway"/>
    <property type="evidence" value="ECO:0007669"/>
    <property type="project" value="InterPro"/>
</dbReference>
<dbReference type="GeneID" id="112925994"/>
<keyword evidence="8 19" id="KW-0297">G-protein coupled receptor</keyword>
<dbReference type="FunFam" id="1.20.1070.10:FF:000086">
    <property type="entry name" value="Dopamine D2 receptor 2"/>
    <property type="match status" value="1"/>
</dbReference>
<dbReference type="Proteomes" id="UP001652641">
    <property type="component" value="Chromosome 12"/>
</dbReference>
<evidence type="ECO:0000313" key="24">
    <source>
        <dbReference type="RefSeq" id="XP_025862654.1"/>
    </source>
</evidence>
<dbReference type="GO" id="GO:0051240">
    <property type="term" value="P:positive regulation of multicellular organismal process"/>
    <property type="evidence" value="ECO:0007669"/>
    <property type="project" value="UniProtKB-ARBA"/>
</dbReference>
<evidence type="ECO:0000256" key="18">
    <source>
        <dbReference type="ARBA" id="ARBA00062582"/>
    </source>
</evidence>
<evidence type="ECO:0000256" key="13">
    <source>
        <dbReference type="ARBA" id="ARBA00023180"/>
    </source>
</evidence>
<evidence type="ECO:0000259" key="22">
    <source>
        <dbReference type="PROSITE" id="PS50262"/>
    </source>
</evidence>
<dbReference type="InterPro" id="IPR000276">
    <property type="entry name" value="GPCR_Rhodpsn"/>
</dbReference>
<dbReference type="GO" id="GO:0043266">
    <property type="term" value="P:regulation of potassium ion transport"/>
    <property type="evidence" value="ECO:0007669"/>
    <property type="project" value="TreeGrafter"/>
</dbReference>
<evidence type="ECO:0000256" key="6">
    <source>
        <dbReference type="ARBA" id="ARBA00022989"/>
    </source>
</evidence>
<dbReference type="CDD" id="cd15309">
    <property type="entry name" value="7tmA_D2_dopamine_R"/>
    <property type="match status" value="1"/>
</dbReference>
<comment type="similarity">
    <text evidence="19">Belongs to the G-protein coupled receptor 1 family.</text>
</comment>